<dbReference type="GO" id="GO:0003935">
    <property type="term" value="F:GTP cyclohydrolase II activity"/>
    <property type="evidence" value="ECO:0007669"/>
    <property type="project" value="UniProtKB-UniRule"/>
</dbReference>
<dbReference type="PANTHER" id="PTHR21327">
    <property type="entry name" value="GTP CYCLOHYDROLASE II-RELATED"/>
    <property type="match status" value="1"/>
</dbReference>
<keyword evidence="11 20" id="KW-0378">Hydrolase</keyword>
<dbReference type="Pfam" id="PF00925">
    <property type="entry name" value="GTP_cyclohydro2"/>
    <property type="match status" value="1"/>
</dbReference>
<feature type="binding site" evidence="20">
    <location>
        <position position="168"/>
    </location>
    <ligand>
        <name>D-ribulose 5-phosphate</name>
        <dbReference type="ChEBI" id="CHEBI:58121"/>
    </ligand>
</feature>
<keyword evidence="14 20" id="KW-0342">GTP-binding</keyword>
<evidence type="ECO:0000256" key="10">
    <source>
        <dbReference type="ARBA" id="ARBA00022741"/>
    </source>
</evidence>
<dbReference type="EC" id="3.5.4.25" evidence="20"/>
<reference evidence="22 23" key="1">
    <citation type="submission" date="2019-08" db="EMBL/GenBank/DDBJ databases">
        <title>100 year-old enigma solved: identification of Planctomyces bekefii, the type genus and species of the phylum Planctomycetes.</title>
        <authorList>
            <person name="Svetlana D.N."/>
            <person name="Overmann J."/>
        </authorList>
    </citation>
    <scope>NUCLEOTIDE SEQUENCE [LARGE SCALE GENOMIC DNA]</scope>
    <source>
        <strain evidence="22">Phe10_nw2017</strain>
    </source>
</reference>
<feature type="binding site" evidence="20">
    <location>
        <position position="326"/>
    </location>
    <ligand>
        <name>GTP</name>
        <dbReference type="ChEBI" id="CHEBI:37565"/>
    </ligand>
</feature>
<evidence type="ECO:0000313" key="23">
    <source>
        <dbReference type="Proteomes" id="UP000321083"/>
    </source>
</evidence>
<comment type="function">
    <text evidence="18 20">Catalyzes the conversion of GTP to 2,5-diamino-6-ribosylamino-4(3H)-pyrimidinone 5'-phosphate (DARP), formate and pyrophosphate.</text>
</comment>
<dbReference type="InterPro" id="IPR000926">
    <property type="entry name" value="RibA"/>
</dbReference>
<evidence type="ECO:0000256" key="18">
    <source>
        <dbReference type="ARBA" id="ARBA00043932"/>
    </source>
</evidence>
<feature type="domain" description="GTP cyclohydrolase II" evidence="21">
    <location>
        <begin position="212"/>
        <end position="382"/>
    </location>
</feature>
<evidence type="ECO:0000256" key="6">
    <source>
        <dbReference type="ARBA" id="ARBA00005520"/>
    </source>
</evidence>
<dbReference type="InterPro" id="IPR032677">
    <property type="entry name" value="GTP_cyclohydro_II"/>
</dbReference>
<feature type="site" description="Essential for DHBP synthase activity" evidence="20">
    <location>
        <position position="130"/>
    </location>
</feature>
<dbReference type="NCBIfam" id="TIGR00506">
    <property type="entry name" value="ribB"/>
    <property type="match status" value="1"/>
</dbReference>
<evidence type="ECO:0000256" key="5">
    <source>
        <dbReference type="ARBA" id="ARBA00004904"/>
    </source>
</evidence>
<comment type="cofactor">
    <cofactor evidence="20">
        <name>Zn(2+)</name>
        <dbReference type="ChEBI" id="CHEBI:29105"/>
    </cofactor>
    <text evidence="20">Binds 1 zinc ion per subunit.</text>
</comment>
<dbReference type="SUPFAM" id="SSF55821">
    <property type="entry name" value="YrdC/RibB"/>
    <property type="match status" value="1"/>
</dbReference>
<keyword evidence="13 20" id="KW-0460">Magnesium</keyword>
<feature type="region of interest" description="GTP cyclohydrolase II" evidence="20">
    <location>
        <begin position="206"/>
        <end position="406"/>
    </location>
</feature>
<name>A0A5C6MAK0_9PLAN</name>
<dbReference type="EMBL" id="SRHE01000067">
    <property type="protein sequence ID" value="TWW11145.1"/>
    <property type="molecule type" value="Genomic_DNA"/>
</dbReference>
<dbReference type="FunFam" id="3.40.50.10990:FF:000001">
    <property type="entry name" value="Riboflavin biosynthesis protein RibBA"/>
    <property type="match status" value="1"/>
</dbReference>
<evidence type="ECO:0000256" key="9">
    <source>
        <dbReference type="ARBA" id="ARBA00022723"/>
    </source>
</evidence>
<dbReference type="InterPro" id="IPR036144">
    <property type="entry name" value="RibA-like_sf"/>
</dbReference>
<dbReference type="GO" id="GO:0005525">
    <property type="term" value="F:GTP binding"/>
    <property type="evidence" value="ECO:0007669"/>
    <property type="project" value="UniProtKB-KW"/>
</dbReference>
<feature type="binding site" evidence="20">
    <location>
        <position position="34"/>
    </location>
    <ligand>
        <name>D-ribulose 5-phosphate</name>
        <dbReference type="ChEBI" id="CHEBI:58121"/>
    </ligand>
</feature>
<evidence type="ECO:0000256" key="16">
    <source>
        <dbReference type="ARBA" id="ARBA00023239"/>
    </source>
</evidence>
<dbReference type="GO" id="GO:0009231">
    <property type="term" value="P:riboflavin biosynthetic process"/>
    <property type="evidence" value="ECO:0007669"/>
    <property type="project" value="UniProtKB-UniRule"/>
</dbReference>
<dbReference type="GO" id="GO:0030145">
    <property type="term" value="F:manganese ion binding"/>
    <property type="evidence" value="ECO:0007669"/>
    <property type="project" value="UniProtKB-UniRule"/>
</dbReference>
<comment type="caution">
    <text evidence="22">The sequence shown here is derived from an EMBL/GenBank/DDBJ whole genome shotgun (WGS) entry which is preliminary data.</text>
</comment>
<comment type="function">
    <text evidence="3 20">Catalyzes the conversion of D-ribulose 5-phosphate to formate and 3,4-dihydroxy-2-butanone 4-phosphate.</text>
</comment>
<accession>A0A5C6MAK0</accession>
<feature type="binding site" evidence="20">
    <location>
        <position position="30"/>
    </location>
    <ligand>
        <name>Mg(2+)</name>
        <dbReference type="ChEBI" id="CHEBI:18420"/>
        <label>1</label>
    </ligand>
</feature>
<comment type="similarity">
    <text evidence="7 20">In the C-terminal section; belongs to the GTP cyclohydrolase II family.</text>
</comment>
<dbReference type="InterPro" id="IPR016299">
    <property type="entry name" value="Riboflavin_synth_RibBA"/>
</dbReference>
<dbReference type="NCBIfam" id="NF006803">
    <property type="entry name" value="PRK09311.1"/>
    <property type="match status" value="1"/>
</dbReference>
<keyword evidence="15 20" id="KW-0464">Manganese</keyword>
<dbReference type="InterPro" id="IPR017945">
    <property type="entry name" value="DHBP_synth_RibB-like_a/b_dom"/>
</dbReference>
<evidence type="ECO:0000256" key="20">
    <source>
        <dbReference type="HAMAP-Rule" id="MF_01283"/>
    </source>
</evidence>
<evidence type="ECO:0000256" key="1">
    <source>
        <dbReference type="ARBA" id="ARBA00000141"/>
    </source>
</evidence>
<feature type="binding site" evidence="20">
    <location>
        <begin position="261"/>
        <end position="265"/>
    </location>
    <ligand>
        <name>GTP</name>
        <dbReference type="ChEBI" id="CHEBI:37565"/>
    </ligand>
</feature>
<evidence type="ECO:0000256" key="14">
    <source>
        <dbReference type="ARBA" id="ARBA00023134"/>
    </source>
</evidence>
<evidence type="ECO:0000256" key="11">
    <source>
        <dbReference type="ARBA" id="ARBA00022801"/>
    </source>
</evidence>
<dbReference type="NCBIfam" id="NF001591">
    <property type="entry name" value="PRK00393.1"/>
    <property type="match status" value="1"/>
</dbReference>
<keyword evidence="9 20" id="KW-0479">Metal-binding</keyword>
<dbReference type="Gene3D" id="3.90.870.10">
    <property type="entry name" value="DHBP synthase"/>
    <property type="match status" value="1"/>
</dbReference>
<keyword evidence="23" id="KW-1185">Reference proteome</keyword>
<feature type="binding site" evidence="20">
    <location>
        <begin position="144"/>
        <end position="148"/>
    </location>
    <ligand>
        <name>D-ribulose 5-phosphate</name>
        <dbReference type="ChEBI" id="CHEBI:58121"/>
    </ligand>
</feature>
<evidence type="ECO:0000256" key="4">
    <source>
        <dbReference type="ARBA" id="ARBA00004853"/>
    </source>
</evidence>
<dbReference type="HAMAP" id="MF_00180">
    <property type="entry name" value="RibB"/>
    <property type="match status" value="1"/>
</dbReference>
<feature type="binding site" evidence="20">
    <location>
        <position position="147"/>
    </location>
    <ligand>
        <name>Mg(2+)</name>
        <dbReference type="ChEBI" id="CHEBI:18420"/>
        <label>2</label>
    </ligand>
</feature>
<feature type="site" description="Essential for DHBP synthase activity" evidence="20">
    <location>
        <position position="168"/>
    </location>
</feature>
<comment type="pathway">
    <text evidence="5 20">Cofactor biosynthesis; riboflavin biosynthesis; 2-hydroxy-3-oxobutyl phosphate from D-ribulose 5-phosphate: step 1/1.</text>
</comment>
<dbReference type="PANTHER" id="PTHR21327:SF18">
    <property type="entry name" value="3,4-DIHYDROXY-2-BUTANONE 4-PHOSPHATE SYNTHASE"/>
    <property type="match status" value="1"/>
</dbReference>
<keyword evidence="12 20" id="KW-0862">Zinc</keyword>
<gene>
    <name evidence="20 22" type="primary">ribBA</name>
    <name evidence="22" type="ORF">E3A20_05400</name>
</gene>
<evidence type="ECO:0000259" key="21">
    <source>
        <dbReference type="Pfam" id="PF00925"/>
    </source>
</evidence>
<comment type="catalytic activity">
    <reaction evidence="19 20">
        <text>GTP + 4 H2O = 2,5-diamino-6-hydroxy-4-(5-phosphoribosylamino)-pyrimidine + formate + 2 phosphate + 3 H(+)</text>
        <dbReference type="Rhea" id="RHEA:23704"/>
        <dbReference type="ChEBI" id="CHEBI:15377"/>
        <dbReference type="ChEBI" id="CHEBI:15378"/>
        <dbReference type="ChEBI" id="CHEBI:15740"/>
        <dbReference type="ChEBI" id="CHEBI:37565"/>
        <dbReference type="ChEBI" id="CHEBI:43474"/>
        <dbReference type="ChEBI" id="CHEBI:58614"/>
        <dbReference type="EC" id="3.5.4.25"/>
    </reaction>
</comment>
<comment type="similarity">
    <text evidence="6 20">In the N-terminal section; belongs to the DHBP synthase family.</text>
</comment>
<comment type="cofactor">
    <cofactor evidence="2">
        <name>Mn(2+)</name>
        <dbReference type="ChEBI" id="CHEBI:29035"/>
    </cofactor>
</comment>
<feature type="binding site" evidence="20">
    <location>
        <begin position="304"/>
        <end position="306"/>
    </location>
    <ligand>
        <name>GTP</name>
        <dbReference type="ChEBI" id="CHEBI:37565"/>
    </ligand>
</feature>
<dbReference type="Proteomes" id="UP000321083">
    <property type="component" value="Unassembled WGS sequence"/>
</dbReference>
<organism evidence="22 23">
    <name type="scientific">Planctomyces bekefii</name>
    <dbReference type="NCBI Taxonomy" id="1653850"/>
    <lineage>
        <taxon>Bacteria</taxon>
        <taxon>Pseudomonadati</taxon>
        <taxon>Planctomycetota</taxon>
        <taxon>Planctomycetia</taxon>
        <taxon>Planctomycetales</taxon>
        <taxon>Planctomycetaceae</taxon>
        <taxon>Planctomyces</taxon>
    </lineage>
</organism>
<dbReference type="HAMAP" id="MF_01283">
    <property type="entry name" value="RibBA"/>
    <property type="match status" value="1"/>
</dbReference>
<dbReference type="FunFam" id="3.90.870.10:FF:000001">
    <property type="entry name" value="Riboflavin biosynthesis protein RibBA"/>
    <property type="match status" value="1"/>
</dbReference>
<dbReference type="UniPathway" id="UPA00275">
    <property type="reaction ID" value="UER00399"/>
</dbReference>
<keyword evidence="17 20" id="KW-0511">Multifunctional enzyme</keyword>
<evidence type="ECO:0000256" key="2">
    <source>
        <dbReference type="ARBA" id="ARBA00001936"/>
    </source>
</evidence>
<evidence type="ECO:0000256" key="8">
    <source>
        <dbReference type="ARBA" id="ARBA00022619"/>
    </source>
</evidence>
<feature type="active site" description="Nucleophile; for GTP cyclohydrolase activity" evidence="20">
    <location>
        <position position="340"/>
    </location>
</feature>
<dbReference type="SUPFAM" id="SSF142695">
    <property type="entry name" value="RibA-like"/>
    <property type="match status" value="1"/>
</dbReference>
<sequence>MNIEFNTIEEAISDIKAGKMVVVADDSDRENEGDLICAAQKVTPEIINFMATHGKGLICLALDKATAEKLQLGEMVDLSNDTMKTAFTISIDADPRFGVSTGISAFDRAKTIQVAIDPETKPEDLRRPGHIFPLKAVEGGVLKRVGHTEAAVDLSNLAGLHRSGVICEILKDNGEMARRDDLFEFAKKHNLKFITIADLVAYRLQNERFVHRVVNVNLPNRFDENFKIYGYRDFLSGKEHVALVLGDLAQAVNDKKPVLVRMHSECLTGDLFGSLRCDCGDQLNNSLAQIKEEGVGVLVYLRQEGRGIGLLNKLKAYELQDQGHDTVEANHKLGFPADLRSFGVGAQILTDLGLSKIRLLTNNPKKIHGIEGYGLEIIDRVPIKGLPGKYNAKYLDTKKDKLGHML</sequence>
<dbReference type="AlphaFoldDB" id="A0A5C6MAK0"/>
<feature type="binding site" evidence="20">
    <location>
        <position position="30"/>
    </location>
    <ligand>
        <name>Mg(2+)</name>
        <dbReference type="ChEBI" id="CHEBI:18420"/>
        <label>2</label>
    </ligand>
</feature>
<dbReference type="GO" id="GO:0008686">
    <property type="term" value="F:3,4-dihydroxy-2-butanone-4-phosphate synthase activity"/>
    <property type="evidence" value="ECO:0007669"/>
    <property type="project" value="UniProtKB-UniRule"/>
</dbReference>
<comment type="cofactor">
    <cofactor evidence="20">
        <name>Mg(2+)</name>
        <dbReference type="ChEBI" id="CHEBI:18420"/>
    </cofactor>
    <cofactor evidence="20">
        <name>Mn(2+)</name>
        <dbReference type="ChEBI" id="CHEBI:29035"/>
    </cofactor>
    <text evidence="20">Binds 2 divalent metal cations per subunit. Magnesium or manganese.</text>
</comment>
<evidence type="ECO:0000256" key="15">
    <source>
        <dbReference type="ARBA" id="ARBA00023211"/>
    </source>
</evidence>
<feature type="binding site" evidence="20">
    <location>
        <position position="279"/>
    </location>
    <ligand>
        <name>Zn(2+)</name>
        <dbReference type="ChEBI" id="CHEBI:29105"/>
        <note>catalytic</note>
    </ligand>
</feature>
<evidence type="ECO:0000256" key="19">
    <source>
        <dbReference type="ARBA" id="ARBA00049295"/>
    </source>
</evidence>
<dbReference type="HAMAP" id="MF_00179">
    <property type="entry name" value="RibA"/>
    <property type="match status" value="1"/>
</dbReference>
<dbReference type="InterPro" id="IPR000422">
    <property type="entry name" value="DHBP_synthase_RibB"/>
</dbReference>
<evidence type="ECO:0000256" key="12">
    <source>
        <dbReference type="ARBA" id="ARBA00022833"/>
    </source>
</evidence>
<dbReference type="GO" id="GO:0005829">
    <property type="term" value="C:cytosol"/>
    <property type="evidence" value="ECO:0007669"/>
    <property type="project" value="TreeGrafter"/>
</dbReference>
<dbReference type="EC" id="4.1.99.12" evidence="20"/>
<feature type="region of interest" description="DHBP synthase" evidence="20">
    <location>
        <begin position="1"/>
        <end position="205"/>
    </location>
</feature>
<reference evidence="22 23" key="2">
    <citation type="submission" date="2019-08" db="EMBL/GenBank/DDBJ databases">
        <authorList>
            <person name="Henke P."/>
        </authorList>
    </citation>
    <scope>NUCLEOTIDE SEQUENCE [LARGE SCALE GENOMIC DNA]</scope>
    <source>
        <strain evidence="22">Phe10_nw2017</strain>
    </source>
</reference>
<dbReference type="GO" id="GO:0000287">
    <property type="term" value="F:magnesium ion binding"/>
    <property type="evidence" value="ECO:0007669"/>
    <property type="project" value="UniProtKB-UniRule"/>
</dbReference>
<protein>
    <recommendedName>
        <fullName evidence="20">Riboflavin biosynthesis protein RibBA</fullName>
    </recommendedName>
    <domain>
        <recommendedName>
            <fullName evidence="20">3,4-dihydroxy-2-butanone 4-phosphate synthase</fullName>
            <shortName evidence="20">DHBP synthase</shortName>
            <ecNumber evidence="20">4.1.99.12</ecNumber>
        </recommendedName>
    </domain>
    <domain>
        <recommendedName>
            <fullName evidence="20">GTP cyclohydrolase-2</fullName>
            <ecNumber evidence="20">3.5.4.25</ecNumber>
        </recommendedName>
        <alternativeName>
            <fullName evidence="20">GTP cyclohydrolase II</fullName>
        </alternativeName>
    </domain>
</protein>
<evidence type="ECO:0000256" key="3">
    <source>
        <dbReference type="ARBA" id="ARBA00002284"/>
    </source>
</evidence>
<dbReference type="NCBIfam" id="TIGR00505">
    <property type="entry name" value="ribA"/>
    <property type="match status" value="1"/>
</dbReference>
<keyword evidence="10 20" id="KW-0547">Nucleotide-binding</keyword>
<dbReference type="GO" id="GO:0008270">
    <property type="term" value="F:zinc ion binding"/>
    <property type="evidence" value="ECO:0007669"/>
    <property type="project" value="UniProtKB-UniRule"/>
</dbReference>
<feature type="binding site" evidence="20">
    <location>
        <position position="266"/>
    </location>
    <ligand>
        <name>Zn(2+)</name>
        <dbReference type="ChEBI" id="CHEBI:29105"/>
        <note>catalytic</note>
    </ligand>
</feature>
<dbReference type="PIRSF" id="PIRSF001259">
    <property type="entry name" value="RibA"/>
    <property type="match status" value="1"/>
</dbReference>
<keyword evidence="16 20" id="KW-0456">Lyase</keyword>
<dbReference type="CDD" id="cd00641">
    <property type="entry name" value="GTP_cyclohydro2"/>
    <property type="match status" value="1"/>
</dbReference>
<feature type="binding site" evidence="20">
    <location>
        <begin position="29"/>
        <end position="30"/>
    </location>
    <ligand>
        <name>D-ribulose 5-phosphate</name>
        <dbReference type="ChEBI" id="CHEBI:58121"/>
    </ligand>
</feature>
<feature type="binding site" evidence="20">
    <location>
        <position position="361"/>
    </location>
    <ligand>
        <name>GTP</name>
        <dbReference type="ChEBI" id="CHEBI:37565"/>
    </ligand>
</feature>
<comment type="pathway">
    <text evidence="4 20">Cofactor biosynthesis; riboflavin biosynthesis; 5-amino-6-(D-ribitylamino)uracil from GTP: step 1/4.</text>
</comment>
<dbReference type="Gene3D" id="3.40.50.10990">
    <property type="entry name" value="GTP cyclohydrolase II"/>
    <property type="match status" value="1"/>
</dbReference>
<keyword evidence="8 20" id="KW-0686">Riboflavin biosynthesis</keyword>
<dbReference type="Pfam" id="PF00926">
    <property type="entry name" value="DHBP_synthase"/>
    <property type="match status" value="1"/>
</dbReference>
<feature type="binding site" evidence="20">
    <location>
        <position position="277"/>
    </location>
    <ligand>
        <name>Zn(2+)</name>
        <dbReference type="ChEBI" id="CHEBI:29105"/>
        <note>catalytic</note>
    </ligand>
</feature>
<evidence type="ECO:0000256" key="13">
    <source>
        <dbReference type="ARBA" id="ARBA00022842"/>
    </source>
</evidence>
<evidence type="ECO:0000313" key="22">
    <source>
        <dbReference type="EMBL" id="TWW11145.1"/>
    </source>
</evidence>
<proteinExistence type="inferred from homology"/>
<evidence type="ECO:0000256" key="17">
    <source>
        <dbReference type="ARBA" id="ARBA00023268"/>
    </source>
</evidence>
<comment type="catalytic activity">
    <reaction evidence="1 20">
        <text>D-ribulose 5-phosphate = (2S)-2-hydroxy-3-oxobutyl phosphate + formate + H(+)</text>
        <dbReference type="Rhea" id="RHEA:18457"/>
        <dbReference type="ChEBI" id="CHEBI:15378"/>
        <dbReference type="ChEBI" id="CHEBI:15740"/>
        <dbReference type="ChEBI" id="CHEBI:58121"/>
        <dbReference type="ChEBI" id="CHEBI:58830"/>
        <dbReference type="EC" id="4.1.99.12"/>
    </reaction>
</comment>
<feature type="binding site" evidence="20">
    <location>
        <position position="366"/>
    </location>
    <ligand>
        <name>GTP</name>
        <dbReference type="ChEBI" id="CHEBI:37565"/>
    </ligand>
</feature>
<evidence type="ECO:0000256" key="7">
    <source>
        <dbReference type="ARBA" id="ARBA00008976"/>
    </source>
</evidence>
<feature type="binding site" evidence="20">
    <location>
        <position position="282"/>
    </location>
    <ligand>
        <name>GTP</name>
        <dbReference type="ChEBI" id="CHEBI:37565"/>
    </ligand>
</feature>
<feature type="active site" description="Proton acceptor; for GTP cyclohydrolase activity" evidence="20">
    <location>
        <position position="338"/>
    </location>
</feature>